<dbReference type="EMBL" id="AFQF01000474">
    <property type="protein sequence ID" value="EGU88213.1"/>
    <property type="molecule type" value="Genomic_DNA"/>
</dbReference>
<keyword evidence="1" id="KW-0732">Signal</keyword>
<accession>F9F4E5</accession>
<dbReference type="OrthoDB" id="10302551at2759"/>
<sequence>MAALRRKAMLLVLHWKAMALQEFASLDGTLVAGGWAVGLDEVKLLPWAVAESAAGRVGAVPMNAAESCSSLSHSQVILASPEGASIGSETFAEDTCALALEVFVRCQKVPPTPSGKYRTGGTFRI</sequence>
<evidence type="ECO:0000313" key="2">
    <source>
        <dbReference type="EMBL" id="EGU88213.1"/>
    </source>
</evidence>
<gene>
    <name evidence="2" type="ORF">FOXB_01270</name>
</gene>
<dbReference type="AlphaFoldDB" id="F9F4E5"/>
<feature type="signal peptide" evidence="1">
    <location>
        <begin position="1"/>
        <end position="19"/>
    </location>
</feature>
<evidence type="ECO:0000256" key="1">
    <source>
        <dbReference type="SAM" id="SignalP"/>
    </source>
</evidence>
<reference evidence="2" key="1">
    <citation type="journal article" date="2012" name="Mol. Plant Microbe Interact.">
        <title>A highly conserved effector in Fusarium oxysporum is required for full virulence on Arabidopsis.</title>
        <authorList>
            <person name="Thatcher L.F."/>
            <person name="Gardiner D.M."/>
            <person name="Kazan K."/>
            <person name="Manners J."/>
        </authorList>
    </citation>
    <scope>NUCLEOTIDE SEQUENCE [LARGE SCALE GENOMIC DNA]</scope>
    <source>
        <strain evidence="2">Fo5176</strain>
    </source>
</reference>
<name>F9F4E5_FUSOF</name>
<feature type="chain" id="PRO_5003382815" evidence="1">
    <location>
        <begin position="20"/>
        <end position="125"/>
    </location>
</feature>
<protein>
    <submittedName>
        <fullName evidence="2">Uncharacterized protein</fullName>
    </submittedName>
</protein>
<proteinExistence type="predicted"/>
<organism evidence="2">
    <name type="scientific">Fusarium oxysporum (strain Fo5176)</name>
    <name type="common">Fusarium vascular wilt</name>
    <dbReference type="NCBI Taxonomy" id="660025"/>
    <lineage>
        <taxon>Eukaryota</taxon>
        <taxon>Fungi</taxon>
        <taxon>Dikarya</taxon>
        <taxon>Ascomycota</taxon>
        <taxon>Pezizomycotina</taxon>
        <taxon>Sordariomycetes</taxon>
        <taxon>Hypocreomycetidae</taxon>
        <taxon>Hypocreales</taxon>
        <taxon>Nectriaceae</taxon>
        <taxon>Fusarium</taxon>
        <taxon>Fusarium oxysporum species complex</taxon>
    </lineage>
</organism>
<comment type="caution">
    <text evidence="2">The sequence shown here is derived from an EMBL/GenBank/DDBJ whole genome shotgun (WGS) entry which is preliminary data.</text>
</comment>